<evidence type="ECO:0000256" key="1">
    <source>
        <dbReference type="ARBA" id="ARBA00005156"/>
    </source>
</evidence>
<dbReference type="FunFam" id="3.40.50.11860:FF:000002">
    <property type="entry name" value="2-(3-amino-3-carboxypropyl)histidine synthase subunit 1"/>
    <property type="match status" value="1"/>
</dbReference>
<dbReference type="AlphaFoldDB" id="L1IL85"/>
<dbReference type="SFLD" id="SFLDS00032">
    <property type="entry name" value="Radical_SAM_3-amino-3-carboxyp"/>
    <property type="match status" value="1"/>
</dbReference>
<name>L1IL85_GUITC</name>
<dbReference type="EnsemblProtists" id="EKX37006">
    <property type="protein sequence ID" value="EKX37006"/>
    <property type="gene ID" value="GUITHDRAFT_160128"/>
</dbReference>
<evidence type="ECO:0000313" key="14">
    <source>
        <dbReference type="EnsemblProtists" id="EKX37006"/>
    </source>
</evidence>
<keyword evidence="6 11" id="KW-0949">S-adenosyl-L-methionine</keyword>
<dbReference type="Pfam" id="PF01866">
    <property type="entry name" value="Diphthamide_syn"/>
    <property type="match status" value="1"/>
</dbReference>
<dbReference type="eggNOG" id="KOG2648">
    <property type="taxonomic scope" value="Eukaryota"/>
</dbReference>
<dbReference type="Gene3D" id="3.40.50.11850">
    <property type="entry name" value="Diphthamide synthesis DPH1/DPH2 domain 2"/>
    <property type="match status" value="1"/>
</dbReference>
<dbReference type="GO" id="GO:0046872">
    <property type="term" value="F:metal ion binding"/>
    <property type="evidence" value="ECO:0007669"/>
    <property type="project" value="UniProtKB-KW"/>
</dbReference>
<dbReference type="RefSeq" id="XP_005823986.1">
    <property type="nucleotide sequence ID" value="XM_005823929.1"/>
</dbReference>
<comment type="catalytic activity">
    <reaction evidence="10 11">
        <text>L-histidyl-[translation elongation factor 2] + S-adenosyl-L-methionine = 2-[(3S)-amino-3-carboxypropyl]-L-histidyl-[translation elongation factor 2] + S-methyl-5'-thioadenosine + H(+)</text>
        <dbReference type="Rhea" id="RHEA:36783"/>
        <dbReference type="Rhea" id="RHEA-COMP:9748"/>
        <dbReference type="Rhea" id="RHEA-COMP:9749"/>
        <dbReference type="ChEBI" id="CHEBI:15378"/>
        <dbReference type="ChEBI" id="CHEBI:17509"/>
        <dbReference type="ChEBI" id="CHEBI:29979"/>
        <dbReference type="ChEBI" id="CHEBI:59789"/>
        <dbReference type="ChEBI" id="CHEBI:73995"/>
        <dbReference type="EC" id="2.5.1.108"/>
    </reaction>
</comment>
<dbReference type="PaxDb" id="55529-EKX37006"/>
<evidence type="ECO:0000313" key="15">
    <source>
        <dbReference type="Proteomes" id="UP000011087"/>
    </source>
</evidence>
<feature type="region of interest" description="Disordered" evidence="12">
    <location>
        <begin position="372"/>
        <end position="402"/>
    </location>
</feature>
<evidence type="ECO:0000256" key="8">
    <source>
        <dbReference type="ARBA" id="ARBA00023004"/>
    </source>
</evidence>
<keyword evidence="9" id="KW-0411">Iron-sulfur</keyword>
<keyword evidence="11" id="KW-0004">4Fe-4S</keyword>
<evidence type="ECO:0000256" key="7">
    <source>
        <dbReference type="ARBA" id="ARBA00022723"/>
    </source>
</evidence>
<comment type="similarity">
    <text evidence="2 11">Belongs to the DPH1/DPH2 family. DPH1 subfamily.</text>
</comment>
<reference evidence="14" key="3">
    <citation type="submission" date="2016-03" db="UniProtKB">
        <authorList>
            <consortium name="EnsemblProtists"/>
        </authorList>
    </citation>
    <scope>IDENTIFICATION</scope>
</reference>
<comment type="cofactor">
    <cofactor evidence="11">
        <name>[4Fe-4S] cluster</name>
        <dbReference type="ChEBI" id="CHEBI:49883"/>
    </cofactor>
    <text evidence="11">Binds 1 [4Fe-4S] cluster per subunit. The cluster is coordinated with 3 cysteines and an exchangeable S-adenosyl-L-methionine.</text>
</comment>
<dbReference type="SFLD" id="SFLDG01121">
    <property type="entry name" value="Diphthamide_biosynthesis"/>
    <property type="match status" value="1"/>
</dbReference>
<dbReference type="Gene3D" id="3.40.50.11840">
    <property type="entry name" value="Diphthamide synthesis DPH1/DPH2 domain 1"/>
    <property type="match status" value="1"/>
</dbReference>
<evidence type="ECO:0000256" key="5">
    <source>
        <dbReference type="ARBA" id="ARBA00022679"/>
    </source>
</evidence>
<dbReference type="NCBIfam" id="TIGR00322">
    <property type="entry name" value="diphth2_R"/>
    <property type="match status" value="1"/>
</dbReference>
<dbReference type="PIRSF" id="PIRSF004967">
    <property type="entry name" value="DPH1"/>
    <property type="match status" value="1"/>
</dbReference>
<dbReference type="InterPro" id="IPR042263">
    <property type="entry name" value="DPH1/DPH2_1"/>
</dbReference>
<evidence type="ECO:0000313" key="13">
    <source>
        <dbReference type="EMBL" id="EKX37006.1"/>
    </source>
</evidence>
<evidence type="ECO:0000256" key="4">
    <source>
        <dbReference type="ARBA" id="ARBA00021915"/>
    </source>
</evidence>
<dbReference type="Gene3D" id="3.40.50.11860">
    <property type="entry name" value="Diphthamide synthesis DPH1/DPH2 domain 3"/>
    <property type="match status" value="1"/>
</dbReference>
<dbReference type="GO" id="GO:0017183">
    <property type="term" value="P:protein histidyl modification to diphthamide"/>
    <property type="evidence" value="ECO:0007669"/>
    <property type="project" value="UniProtKB-UniRule"/>
</dbReference>
<dbReference type="InterPro" id="IPR042264">
    <property type="entry name" value="DPH1/DPH2_2"/>
</dbReference>
<comment type="function">
    <text evidence="11">Catalyzes the first step of diphthamide biosynthesis, a post-translational modification of histidine which occurs in elongation factor 2.</text>
</comment>
<keyword evidence="8" id="KW-0408">Iron</keyword>
<dbReference type="UniPathway" id="UPA00559"/>
<organism evidence="13">
    <name type="scientific">Guillardia theta (strain CCMP2712)</name>
    <name type="common">Cryptophyte</name>
    <dbReference type="NCBI Taxonomy" id="905079"/>
    <lineage>
        <taxon>Eukaryota</taxon>
        <taxon>Cryptophyceae</taxon>
        <taxon>Pyrenomonadales</taxon>
        <taxon>Geminigeraceae</taxon>
        <taxon>Guillardia</taxon>
    </lineage>
</organism>
<dbReference type="EC" id="2.5.1.108" evidence="3 11"/>
<accession>L1IL85</accession>
<dbReference type="HOGENOM" id="CLU_037146_1_1_1"/>
<dbReference type="PANTHER" id="PTHR10762:SF1">
    <property type="entry name" value="2-(3-AMINO-3-CARBOXYPROPYL)HISTIDINE SYNTHASE SUBUNIT 1"/>
    <property type="match status" value="1"/>
</dbReference>
<dbReference type="OrthoDB" id="1649088at2759"/>
<keyword evidence="7" id="KW-0479">Metal-binding</keyword>
<dbReference type="InterPro" id="IPR042265">
    <property type="entry name" value="DPH1/DPH2_3"/>
</dbReference>
<reference evidence="15" key="2">
    <citation type="submission" date="2012-11" db="EMBL/GenBank/DDBJ databases">
        <authorList>
            <person name="Kuo A."/>
            <person name="Curtis B.A."/>
            <person name="Tanifuji G."/>
            <person name="Burki F."/>
            <person name="Gruber A."/>
            <person name="Irimia M."/>
            <person name="Maruyama S."/>
            <person name="Arias M.C."/>
            <person name="Ball S.G."/>
            <person name="Gile G.H."/>
            <person name="Hirakawa Y."/>
            <person name="Hopkins J.F."/>
            <person name="Rensing S.A."/>
            <person name="Schmutz J."/>
            <person name="Symeonidi A."/>
            <person name="Elias M."/>
            <person name="Eveleigh R.J."/>
            <person name="Herman E.K."/>
            <person name="Klute M.J."/>
            <person name="Nakayama T."/>
            <person name="Obornik M."/>
            <person name="Reyes-Prieto A."/>
            <person name="Armbrust E.V."/>
            <person name="Aves S.J."/>
            <person name="Beiko R.G."/>
            <person name="Coutinho P."/>
            <person name="Dacks J.B."/>
            <person name="Durnford D.G."/>
            <person name="Fast N.M."/>
            <person name="Green B.R."/>
            <person name="Grisdale C."/>
            <person name="Hempe F."/>
            <person name="Henrissat B."/>
            <person name="Hoppner M.P."/>
            <person name="Ishida K.-I."/>
            <person name="Kim E."/>
            <person name="Koreny L."/>
            <person name="Kroth P.G."/>
            <person name="Liu Y."/>
            <person name="Malik S.-B."/>
            <person name="Maier U.G."/>
            <person name="McRose D."/>
            <person name="Mock T."/>
            <person name="Neilson J.A."/>
            <person name="Onodera N.T."/>
            <person name="Poole A.M."/>
            <person name="Pritham E.J."/>
            <person name="Richards T.A."/>
            <person name="Rocap G."/>
            <person name="Roy S.W."/>
            <person name="Sarai C."/>
            <person name="Schaack S."/>
            <person name="Shirato S."/>
            <person name="Slamovits C.H."/>
            <person name="Spencer D.F."/>
            <person name="Suzuki S."/>
            <person name="Worden A.Z."/>
            <person name="Zauner S."/>
            <person name="Barry K."/>
            <person name="Bell C."/>
            <person name="Bharti A.K."/>
            <person name="Crow J.A."/>
            <person name="Grimwood J."/>
            <person name="Kramer R."/>
            <person name="Lindquist E."/>
            <person name="Lucas S."/>
            <person name="Salamov A."/>
            <person name="McFadden G.I."/>
            <person name="Lane C.E."/>
            <person name="Keeling P.J."/>
            <person name="Gray M.W."/>
            <person name="Grigoriev I.V."/>
            <person name="Archibald J.M."/>
        </authorList>
    </citation>
    <scope>NUCLEOTIDE SEQUENCE</scope>
    <source>
        <strain evidence="15">CCMP2712</strain>
    </source>
</reference>
<dbReference type="EMBL" id="JH993065">
    <property type="protein sequence ID" value="EKX37006.1"/>
    <property type="molecule type" value="Genomic_DNA"/>
</dbReference>
<dbReference type="InterPro" id="IPR016435">
    <property type="entry name" value="DPH1/DPH2"/>
</dbReference>
<sequence>MEKGPRRIVHSVPEEILKDEELGRAIGELLPSNYNFEIHKTVWRIRQAKVGTVALQLPEGLQMFACPLADIFQRFCAVDVIILGDVTYGACCIDDLTARALGAELLVHYGHSCLVPIDTCVMPVLYVFVEIEIDSDHLLRSILHNFESSQRLLLVSTIQFVGSLHKIRPQLQEHYQSIEVPQARPLSKGEVLGCTAPQVKAEEVDAMIYVGDGRFHLEAMMIANPSIPAFRYDPYSKVMSAEAYSHEQMRYNRKKAIEEAAMASSIGIILGTLGRQGNPNILTHIKASLEAAGKHYLVILLSEITPAKLAMFQDVGAWVQVACPRLSIDWGHLFHVPLLSSYELQVALKTAEWQEVYPMDFYAQTAGSWGNYPNNQRAKERRQAEEARSSGTDLKRADQLKS</sequence>
<dbReference type="GeneID" id="17293746"/>
<evidence type="ECO:0000256" key="11">
    <source>
        <dbReference type="PIRNR" id="PIRNR004967"/>
    </source>
</evidence>
<comment type="pathway">
    <text evidence="1 11">Protein modification; peptidyl-diphthamide biosynthesis.</text>
</comment>
<dbReference type="STRING" id="905079.L1IL85"/>
<dbReference type="OMA" id="PGQVLGC"/>
<dbReference type="FunFam" id="3.40.50.11840:FF:000001">
    <property type="entry name" value="2-(3-amino-3-carboxypropyl)histidine synthase subunit 1"/>
    <property type="match status" value="1"/>
</dbReference>
<dbReference type="GO" id="GO:0051539">
    <property type="term" value="F:4 iron, 4 sulfur cluster binding"/>
    <property type="evidence" value="ECO:0007669"/>
    <property type="project" value="UniProtKB-UniRule"/>
</dbReference>
<dbReference type="InterPro" id="IPR035435">
    <property type="entry name" value="DPH1/DPH2_euk_archaea"/>
</dbReference>
<evidence type="ECO:0000256" key="2">
    <source>
        <dbReference type="ARBA" id="ARBA00010173"/>
    </source>
</evidence>
<evidence type="ECO:0000256" key="9">
    <source>
        <dbReference type="ARBA" id="ARBA00023014"/>
    </source>
</evidence>
<reference evidence="13 15" key="1">
    <citation type="journal article" date="2012" name="Nature">
        <title>Algal genomes reveal evolutionary mosaicism and the fate of nucleomorphs.</title>
        <authorList>
            <consortium name="DOE Joint Genome Institute"/>
            <person name="Curtis B.A."/>
            <person name="Tanifuji G."/>
            <person name="Burki F."/>
            <person name="Gruber A."/>
            <person name="Irimia M."/>
            <person name="Maruyama S."/>
            <person name="Arias M.C."/>
            <person name="Ball S.G."/>
            <person name="Gile G.H."/>
            <person name="Hirakawa Y."/>
            <person name="Hopkins J.F."/>
            <person name="Kuo A."/>
            <person name="Rensing S.A."/>
            <person name="Schmutz J."/>
            <person name="Symeonidi A."/>
            <person name="Elias M."/>
            <person name="Eveleigh R.J."/>
            <person name="Herman E.K."/>
            <person name="Klute M.J."/>
            <person name="Nakayama T."/>
            <person name="Obornik M."/>
            <person name="Reyes-Prieto A."/>
            <person name="Armbrust E.V."/>
            <person name="Aves S.J."/>
            <person name="Beiko R.G."/>
            <person name="Coutinho P."/>
            <person name="Dacks J.B."/>
            <person name="Durnford D.G."/>
            <person name="Fast N.M."/>
            <person name="Green B.R."/>
            <person name="Grisdale C.J."/>
            <person name="Hempel F."/>
            <person name="Henrissat B."/>
            <person name="Hoppner M.P."/>
            <person name="Ishida K."/>
            <person name="Kim E."/>
            <person name="Koreny L."/>
            <person name="Kroth P.G."/>
            <person name="Liu Y."/>
            <person name="Malik S.B."/>
            <person name="Maier U.G."/>
            <person name="McRose D."/>
            <person name="Mock T."/>
            <person name="Neilson J.A."/>
            <person name="Onodera N.T."/>
            <person name="Poole A.M."/>
            <person name="Pritham E.J."/>
            <person name="Richards T.A."/>
            <person name="Rocap G."/>
            <person name="Roy S.W."/>
            <person name="Sarai C."/>
            <person name="Schaack S."/>
            <person name="Shirato S."/>
            <person name="Slamovits C.H."/>
            <person name="Spencer D.F."/>
            <person name="Suzuki S."/>
            <person name="Worden A.Z."/>
            <person name="Zauner S."/>
            <person name="Barry K."/>
            <person name="Bell C."/>
            <person name="Bharti A.K."/>
            <person name="Crow J.A."/>
            <person name="Grimwood J."/>
            <person name="Kramer R."/>
            <person name="Lindquist E."/>
            <person name="Lucas S."/>
            <person name="Salamov A."/>
            <person name="McFadden G.I."/>
            <person name="Lane C.E."/>
            <person name="Keeling P.J."/>
            <person name="Gray M.W."/>
            <person name="Grigoriev I.V."/>
            <person name="Archibald J.M."/>
        </authorList>
    </citation>
    <scope>NUCLEOTIDE SEQUENCE</scope>
    <source>
        <strain evidence="13 15">CCMP2712</strain>
    </source>
</reference>
<dbReference type="KEGG" id="gtt:GUITHDRAFT_160128"/>
<keyword evidence="5 11" id="KW-0808">Transferase</keyword>
<keyword evidence="15" id="KW-1185">Reference proteome</keyword>
<protein>
    <recommendedName>
        <fullName evidence="4 11">2-(3-amino-3-carboxypropyl)histidine synthase subunit 1</fullName>
        <ecNumber evidence="3 11">2.5.1.108</ecNumber>
    </recommendedName>
</protein>
<evidence type="ECO:0000256" key="3">
    <source>
        <dbReference type="ARBA" id="ARBA00012221"/>
    </source>
</evidence>
<dbReference type="FunFam" id="3.40.50.11850:FF:000001">
    <property type="entry name" value="2-(3-amino-3-carboxypropyl)histidine synthase subunit 1"/>
    <property type="match status" value="1"/>
</dbReference>
<dbReference type="PANTHER" id="PTHR10762">
    <property type="entry name" value="DIPHTHAMIDE BIOSYNTHESIS PROTEIN"/>
    <property type="match status" value="1"/>
</dbReference>
<dbReference type="GO" id="GO:0090560">
    <property type="term" value="F:2-(3-amino-3-carboxypropyl)histidine synthase activity"/>
    <property type="evidence" value="ECO:0007669"/>
    <property type="project" value="UniProtKB-UniRule"/>
</dbReference>
<proteinExistence type="inferred from homology"/>
<feature type="compositionally biased region" description="Basic and acidic residues" evidence="12">
    <location>
        <begin position="377"/>
        <end position="402"/>
    </location>
</feature>
<dbReference type="Proteomes" id="UP000011087">
    <property type="component" value="Unassembled WGS sequence"/>
</dbReference>
<gene>
    <name evidence="13" type="ORF">GUITHDRAFT_160128</name>
</gene>
<evidence type="ECO:0000256" key="6">
    <source>
        <dbReference type="ARBA" id="ARBA00022691"/>
    </source>
</evidence>
<evidence type="ECO:0000256" key="12">
    <source>
        <dbReference type="SAM" id="MobiDB-lite"/>
    </source>
</evidence>
<evidence type="ECO:0000256" key="10">
    <source>
        <dbReference type="ARBA" id="ARBA00048403"/>
    </source>
</evidence>